<dbReference type="InterPro" id="IPR001412">
    <property type="entry name" value="aa-tRNA-synth_I_CS"/>
</dbReference>
<evidence type="ECO:0000256" key="9">
    <source>
        <dbReference type="ARBA" id="ARBA00048573"/>
    </source>
</evidence>
<evidence type="ECO:0000256" key="10">
    <source>
        <dbReference type="HAMAP-Rule" id="MF_00177"/>
    </source>
</evidence>
<dbReference type="InterPro" id="IPR014729">
    <property type="entry name" value="Rossmann-like_a/b/a_fold"/>
</dbReference>
<dbReference type="EMBL" id="CP043312">
    <property type="protein sequence ID" value="QEK39859.1"/>
    <property type="molecule type" value="Genomic_DNA"/>
</dbReference>
<dbReference type="InterPro" id="IPR020751">
    <property type="entry name" value="aa-tRNA-synth_I_codon-bd_sub2"/>
</dbReference>
<dbReference type="PANTHER" id="PTHR37940">
    <property type="entry name" value="LYSINE--TRNA LIGASE"/>
    <property type="match status" value="1"/>
</dbReference>
<keyword evidence="12" id="KW-1185">Reference proteome</keyword>
<dbReference type="SUPFAM" id="SSF52374">
    <property type="entry name" value="Nucleotidylyl transferase"/>
    <property type="match status" value="1"/>
</dbReference>
<dbReference type="AlphaFoldDB" id="A0A5C0UJ89"/>
<name>A0A5C0UJ89_9RICK</name>
<evidence type="ECO:0000313" key="12">
    <source>
        <dbReference type="Proteomes" id="UP000323844"/>
    </source>
</evidence>
<dbReference type="GO" id="GO:0004824">
    <property type="term" value="F:lysine-tRNA ligase activity"/>
    <property type="evidence" value="ECO:0007669"/>
    <property type="project" value="UniProtKB-UniRule"/>
</dbReference>
<dbReference type="KEGG" id="snay:FZC37_02925"/>
<evidence type="ECO:0000256" key="4">
    <source>
        <dbReference type="ARBA" id="ARBA00022598"/>
    </source>
</evidence>
<dbReference type="InterPro" id="IPR002904">
    <property type="entry name" value="Lys-tRNA-ligase"/>
</dbReference>
<dbReference type="Proteomes" id="UP000323844">
    <property type="component" value="Chromosome"/>
</dbReference>
<accession>A0A5C0UJ89</accession>
<feature type="binding site" evidence="10">
    <location>
        <position position="294"/>
    </location>
    <ligand>
        <name>ATP</name>
        <dbReference type="ChEBI" id="CHEBI:30616"/>
    </ligand>
</feature>
<dbReference type="Gene3D" id="1.10.10.350">
    <property type="match status" value="1"/>
</dbReference>
<dbReference type="Gene3D" id="3.40.50.620">
    <property type="entry name" value="HUPs"/>
    <property type="match status" value="2"/>
</dbReference>
<organism evidence="11 12">
    <name type="scientific">Candidatus Sneabacter namystus</name>
    <dbReference type="NCBI Taxonomy" id="2601646"/>
    <lineage>
        <taxon>Bacteria</taxon>
        <taxon>Pseudomonadati</taxon>
        <taxon>Pseudomonadota</taxon>
        <taxon>Alphaproteobacteria</taxon>
        <taxon>Rickettsiales</taxon>
        <taxon>Rickettsiaceae</taxon>
        <taxon>Rickettsieae</taxon>
        <taxon>Candidatus Sneabacter</taxon>
    </lineage>
</organism>
<comment type="subcellular location">
    <subcellularLocation>
        <location evidence="1 10">Cytoplasm</location>
    </subcellularLocation>
</comment>
<keyword evidence="7 10" id="KW-0648">Protein biosynthesis</keyword>
<keyword evidence="5 10" id="KW-0547">Nucleotide-binding</keyword>
<dbReference type="SUPFAM" id="SSF48163">
    <property type="entry name" value="An anticodon-binding domain of class I aminoacyl-tRNA synthetases"/>
    <property type="match status" value="1"/>
</dbReference>
<dbReference type="GO" id="GO:0000049">
    <property type="term" value="F:tRNA binding"/>
    <property type="evidence" value="ECO:0007669"/>
    <property type="project" value="InterPro"/>
</dbReference>
<evidence type="ECO:0000256" key="5">
    <source>
        <dbReference type="ARBA" id="ARBA00022741"/>
    </source>
</evidence>
<evidence type="ECO:0000256" key="7">
    <source>
        <dbReference type="ARBA" id="ARBA00022917"/>
    </source>
</evidence>
<dbReference type="GO" id="GO:0005737">
    <property type="term" value="C:cytoplasm"/>
    <property type="evidence" value="ECO:0007669"/>
    <property type="project" value="UniProtKB-SubCell"/>
</dbReference>
<proteinExistence type="inferred from homology"/>
<comment type="similarity">
    <text evidence="2 10">Belongs to the class-I aminoacyl-tRNA synthetase family.</text>
</comment>
<evidence type="ECO:0000256" key="3">
    <source>
        <dbReference type="ARBA" id="ARBA00022490"/>
    </source>
</evidence>
<keyword evidence="6 10" id="KW-0067">ATP-binding</keyword>
<dbReference type="Pfam" id="PF01921">
    <property type="entry name" value="tRNA-synt_1f"/>
    <property type="match status" value="1"/>
</dbReference>
<sequence length="522" mass="60082">MHINKEHYIQSKAWPFQLAKKLHKRIQNTNSQKDIVSFETGYGPSGLPHIGTFGEVSRTNMIIQAFQKICDIPTKLICFSDDLDGMRKIPENVPNQEMLRQHLHKPLSHVPDPFCETKSFGDYMNKQLKSFLDKFGFSYDFYSATQCYSEGLFDEYLLKVLKKYDEIMNVMLPSLREERRKTYSPFLPICPTTGKVLQVKVETLDTTNGTITYINTDTNKHVTVPVTKGNCKLQWKPDFGMRWAALKIDLEIHGKEHAPNADIYSKICKILGGRPPVLFCYELFLDEQGEKISKSKGNGIEIDRWLQYAPLESLQLFLYKNPERAKKLHMGTIASCVDEYLMLNEKYHSQNIKQKLENPVYHIHNGQVPIVTTHGITFSTLINLVESCNVENKDMIWSFIKNYDDKIVQETDSYLDKLIKHAIAFVKAADTTKEYSVITDDIQRNILQQLKQKVLQLSDATAIQKEIYAIGMLYHAHDMQNYFQFLYKTLLGKNVGPRLGSLLSLLGKEKSINLIDSALTRK</sequence>
<dbReference type="OrthoDB" id="9803151at2"/>
<dbReference type="NCBIfam" id="NF001968">
    <property type="entry name" value="PRK00750.1-2"/>
    <property type="match status" value="1"/>
</dbReference>
<dbReference type="PROSITE" id="PS00178">
    <property type="entry name" value="AA_TRNA_LIGASE_I"/>
    <property type="match status" value="1"/>
</dbReference>
<gene>
    <name evidence="10" type="primary">lysS</name>
    <name evidence="11" type="ORF">FZC37_02925</name>
</gene>
<dbReference type="EC" id="6.1.1.6" evidence="10"/>
<dbReference type="GO" id="GO:0006430">
    <property type="term" value="P:lysyl-tRNA aminoacylation"/>
    <property type="evidence" value="ECO:0007669"/>
    <property type="project" value="UniProtKB-UniRule"/>
</dbReference>
<dbReference type="GO" id="GO:0005524">
    <property type="term" value="F:ATP binding"/>
    <property type="evidence" value="ECO:0007669"/>
    <property type="project" value="UniProtKB-UniRule"/>
</dbReference>
<keyword evidence="8 10" id="KW-0030">Aminoacyl-tRNA synthetase</keyword>
<dbReference type="RefSeq" id="WP_148952220.1">
    <property type="nucleotide sequence ID" value="NZ_CP043312.1"/>
</dbReference>
<dbReference type="HAMAP" id="MF_00177">
    <property type="entry name" value="Lys_tRNA_synth_class1"/>
    <property type="match status" value="1"/>
</dbReference>
<feature type="short sequence motif" description="'KMSKS' region" evidence="10">
    <location>
        <begin position="291"/>
        <end position="295"/>
    </location>
</feature>
<dbReference type="InterPro" id="IPR008925">
    <property type="entry name" value="aa_tRNA-synth_I_cd-bd_sf"/>
</dbReference>
<evidence type="ECO:0000256" key="2">
    <source>
        <dbReference type="ARBA" id="ARBA00005594"/>
    </source>
</evidence>
<keyword evidence="4 10" id="KW-0436">Ligase</keyword>
<evidence type="ECO:0000256" key="6">
    <source>
        <dbReference type="ARBA" id="ARBA00022840"/>
    </source>
</evidence>
<keyword evidence="3 10" id="KW-0963">Cytoplasm</keyword>
<evidence type="ECO:0000256" key="1">
    <source>
        <dbReference type="ARBA" id="ARBA00004496"/>
    </source>
</evidence>
<dbReference type="NCBIfam" id="TIGR00467">
    <property type="entry name" value="lysS_arch"/>
    <property type="match status" value="1"/>
</dbReference>
<dbReference type="PANTHER" id="PTHR37940:SF1">
    <property type="entry name" value="LYSINE--TRNA LIGASE"/>
    <property type="match status" value="1"/>
</dbReference>
<evidence type="ECO:0000256" key="8">
    <source>
        <dbReference type="ARBA" id="ARBA00023146"/>
    </source>
</evidence>
<reference evidence="11 12" key="1">
    <citation type="submission" date="2019-08" db="EMBL/GenBank/DDBJ databases">
        <title>Highly reduced genomes of protist endosymbionts show evolutionary convergence.</title>
        <authorList>
            <person name="George E."/>
            <person name="Husnik F."/>
            <person name="Tashyreva D."/>
            <person name="Prokopchuk G."/>
            <person name="Horak A."/>
            <person name="Kwong W.K."/>
            <person name="Lukes J."/>
            <person name="Keeling P.J."/>
        </authorList>
    </citation>
    <scope>NUCLEOTIDE SEQUENCE [LARGE SCALE GENOMIC DNA]</scope>
    <source>
        <strain evidence="11">1621</strain>
    </source>
</reference>
<feature type="short sequence motif" description="'HIGH' region" evidence="10">
    <location>
        <begin position="44"/>
        <end position="52"/>
    </location>
</feature>
<evidence type="ECO:0000313" key="11">
    <source>
        <dbReference type="EMBL" id="QEK39859.1"/>
    </source>
</evidence>
<comment type="catalytic activity">
    <reaction evidence="9 10">
        <text>tRNA(Lys) + L-lysine + ATP = L-lysyl-tRNA(Lys) + AMP + diphosphate</text>
        <dbReference type="Rhea" id="RHEA:20792"/>
        <dbReference type="Rhea" id="RHEA-COMP:9696"/>
        <dbReference type="Rhea" id="RHEA-COMP:9697"/>
        <dbReference type="ChEBI" id="CHEBI:30616"/>
        <dbReference type="ChEBI" id="CHEBI:32551"/>
        <dbReference type="ChEBI" id="CHEBI:33019"/>
        <dbReference type="ChEBI" id="CHEBI:78442"/>
        <dbReference type="ChEBI" id="CHEBI:78529"/>
        <dbReference type="ChEBI" id="CHEBI:456215"/>
        <dbReference type="EC" id="6.1.1.6"/>
    </reaction>
</comment>
<protein>
    <recommendedName>
        <fullName evidence="10">Lysine--tRNA ligase</fullName>
        <ecNumber evidence="10">6.1.1.6</ecNumber>
    </recommendedName>
    <alternativeName>
        <fullName evidence="10">Lysyl-tRNA synthetase</fullName>
        <shortName evidence="10">LysRS</shortName>
    </alternativeName>
</protein>